<dbReference type="AlphaFoldDB" id="A0A8H8Z240"/>
<dbReference type="RefSeq" id="WP_204800172.1">
    <property type="nucleotide sequence ID" value="NZ_CAJNAP010000034.1"/>
</dbReference>
<organism evidence="4 5">
    <name type="scientific">Nitrosomonas nitrosa</name>
    <dbReference type="NCBI Taxonomy" id="52442"/>
    <lineage>
        <taxon>Bacteria</taxon>
        <taxon>Pseudomonadati</taxon>
        <taxon>Pseudomonadota</taxon>
        <taxon>Betaproteobacteria</taxon>
        <taxon>Nitrosomonadales</taxon>
        <taxon>Nitrosomonadaceae</taxon>
        <taxon>Nitrosomonas</taxon>
    </lineage>
</organism>
<dbReference type="PANTHER" id="PTHR33678">
    <property type="entry name" value="BLL1576 PROTEIN"/>
    <property type="match status" value="1"/>
</dbReference>
<evidence type="ECO:0000313" key="4">
    <source>
        <dbReference type="EMBL" id="CAE6512124.1"/>
    </source>
</evidence>
<feature type="domain" description="Transposase IS66 central" evidence="2">
    <location>
        <begin position="160"/>
        <end position="436"/>
    </location>
</feature>
<sequence>MTINDIDVEATIRKVQTLLAQEQNISAALRSTLDVLLLVVQLLVNRLGLNSRNSSKPPSSDRNRPRDKSSKVSTRKAGGQPGGIGTTLQQVEEPDEIEVLTVDRITLPPGQYREIGFERRQVFDIDIRRLITEYRAEILEDGNGQRFIAPFPDHVARAVQYGNGVKAQAVYLSQYQLIPYQRVQEYFQDQMGLPISVGSIYNFNQQAFALLDQFERKLIDRLLASPLLHADETGININGKLHWLHCLSNEHNTLFYAHTHRGTDAMNEKGVLPRFNGVLCHDHWKPYYRYTACQHALCNAHHLRELERAYEQDNQQWAQQMQTLLQTILGAVKAQGGSLPPEQAEHYTQSYRALLKQAENECPPPAKPQNTRQRGRLRRSKSRSLLERLRLYEQDVLRFMTNPIVPFTNNQGENDIRMTKVHQKISGCFRAKEGADIFCRVRSYLSTCRKNNVSASEALALLFAGKLPDFISE</sequence>
<evidence type="ECO:0000259" key="3">
    <source>
        <dbReference type="Pfam" id="PF20042"/>
    </source>
</evidence>
<dbReference type="Pfam" id="PF03050">
    <property type="entry name" value="DDE_Tnp_IS66"/>
    <property type="match status" value="1"/>
</dbReference>
<dbReference type="PANTHER" id="PTHR33678:SF1">
    <property type="entry name" value="BLL1576 PROTEIN"/>
    <property type="match status" value="1"/>
</dbReference>
<name>A0A8H8Z240_9PROT</name>
<reference evidence="4" key="1">
    <citation type="submission" date="2021-02" db="EMBL/GenBank/DDBJ databases">
        <authorList>
            <person name="Han P."/>
        </authorList>
    </citation>
    <scope>NUCLEOTIDE SEQUENCE</scope>
    <source>
        <strain evidence="4">Nitrosomonas nitrosa 18-3D</strain>
    </source>
</reference>
<evidence type="ECO:0000259" key="2">
    <source>
        <dbReference type="Pfam" id="PF03050"/>
    </source>
</evidence>
<comment type="caution">
    <text evidence="4">The sequence shown here is derived from an EMBL/GenBank/DDBJ whole genome shotgun (WGS) entry which is preliminary data.</text>
</comment>
<accession>A0A8H8Z240</accession>
<feature type="domain" description="DUF6444" evidence="3">
    <location>
        <begin position="23"/>
        <end position="86"/>
    </location>
</feature>
<feature type="compositionally biased region" description="Basic and acidic residues" evidence="1">
    <location>
        <begin position="59"/>
        <end position="70"/>
    </location>
</feature>
<evidence type="ECO:0000313" key="5">
    <source>
        <dbReference type="Proteomes" id="UP000601736"/>
    </source>
</evidence>
<proteinExistence type="predicted"/>
<protein>
    <submittedName>
        <fullName evidence="4">Transposase</fullName>
    </submittedName>
</protein>
<dbReference type="Pfam" id="PF20042">
    <property type="entry name" value="DUF6444"/>
    <property type="match status" value="1"/>
</dbReference>
<dbReference type="Proteomes" id="UP000601736">
    <property type="component" value="Unassembled WGS sequence"/>
</dbReference>
<gene>
    <name evidence="4" type="ORF">NMYAN_40066</name>
</gene>
<feature type="region of interest" description="Disordered" evidence="1">
    <location>
        <begin position="359"/>
        <end position="379"/>
    </location>
</feature>
<dbReference type="InterPro" id="IPR052344">
    <property type="entry name" value="Transposase-related"/>
</dbReference>
<dbReference type="NCBIfam" id="NF033517">
    <property type="entry name" value="transpos_IS66"/>
    <property type="match status" value="1"/>
</dbReference>
<dbReference type="EMBL" id="CAJNAP010000034">
    <property type="protein sequence ID" value="CAE6512124.1"/>
    <property type="molecule type" value="Genomic_DNA"/>
</dbReference>
<feature type="region of interest" description="Disordered" evidence="1">
    <location>
        <begin position="50"/>
        <end position="88"/>
    </location>
</feature>
<dbReference type="InterPro" id="IPR004291">
    <property type="entry name" value="Transposase_IS66_central"/>
</dbReference>
<evidence type="ECO:0000256" key="1">
    <source>
        <dbReference type="SAM" id="MobiDB-lite"/>
    </source>
</evidence>
<dbReference type="InterPro" id="IPR045618">
    <property type="entry name" value="DUF6444"/>
</dbReference>